<dbReference type="EMBL" id="CM056815">
    <property type="protein sequence ID" value="KAJ8629760.1"/>
    <property type="molecule type" value="Genomic_DNA"/>
</dbReference>
<gene>
    <name evidence="1" type="ORF">MRB53_023083</name>
</gene>
<protein>
    <submittedName>
        <fullName evidence="1">Uncharacterized protein</fullName>
    </submittedName>
</protein>
<comment type="caution">
    <text evidence="1">The sequence shown here is derived from an EMBL/GenBank/DDBJ whole genome shotgun (WGS) entry which is preliminary data.</text>
</comment>
<dbReference type="Proteomes" id="UP001234297">
    <property type="component" value="Chromosome 7"/>
</dbReference>
<accession>A0ACC2L8J0</accession>
<evidence type="ECO:0000313" key="2">
    <source>
        <dbReference type="Proteomes" id="UP001234297"/>
    </source>
</evidence>
<name>A0ACC2L8J0_PERAE</name>
<organism evidence="1 2">
    <name type="scientific">Persea americana</name>
    <name type="common">Avocado</name>
    <dbReference type="NCBI Taxonomy" id="3435"/>
    <lineage>
        <taxon>Eukaryota</taxon>
        <taxon>Viridiplantae</taxon>
        <taxon>Streptophyta</taxon>
        <taxon>Embryophyta</taxon>
        <taxon>Tracheophyta</taxon>
        <taxon>Spermatophyta</taxon>
        <taxon>Magnoliopsida</taxon>
        <taxon>Magnoliidae</taxon>
        <taxon>Laurales</taxon>
        <taxon>Lauraceae</taxon>
        <taxon>Persea</taxon>
    </lineage>
</organism>
<keyword evidence="2" id="KW-1185">Reference proteome</keyword>
<proteinExistence type="predicted"/>
<evidence type="ECO:0000313" key="1">
    <source>
        <dbReference type="EMBL" id="KAJ8629760.1"/>
    </source>
</evidence>
<sequence length="151" mass="17227">MQTIPDSLPKKTTGIENPSPDSPSAALAATPGSGKTRNQCAYLQVGHHYAQNHRMIKRKNKNRESLLRLEEVNRRRQPLFRLAVEQKVDHHHRPRSRSTDPDFQTGTRRNQFTEDPDSPIAREEDKFFVVAVIVARTRKVDHPCLLAKAPC</sequence>
<reference evidence="1 2" key="1">
    <citation type="journal article" date="2022" name="Hortic Res">
        <title>A haplotype resolved chromosomal level avocado genome allows analysis of novel avocado genes.</title>
        <authorList>
            <person name="Nath O."/>
            <person name="Fletcher S.J."/>
            <person name="Hayward A."/>
            <person name="Shaw L.M."/>
            <person name="Masouleh A.K."/>
            <person name="Furtado A."/>
            <person name="Henry R.J."/>
            <person name="Mitter N."/>
        </authorList>
    </citation>
    <scope>NUCLEOTIDE SEQUENCE [LARGE SCALE GENOMIC DNA]</scope>
    <source>
        <strain evidence="2">cv. Hass</strain>
    </source>
</reference>